<comment type="caution">
    <text evidence="3">The sequence shown here is derived from an EMBL/GenBank/DDBJ whole genome shotgun (WGS) entry which is preliminary data.</text>
</comment>
<dbReference type="Proteomes" id="UP000718281">
    <property type="component" value="Unassembled WGS sequence"/>
</dbReference>
<feature type="domain" description="Acyl-CoA thioesterase-like C-terminal" evidence="2">
    <location>
        <begin position="93"/>
        <end position="224"/>
    </location>
</feature>
<dbReference type="InterPro" id="IPR042171">
    <property type="entry name" value="Acyl-CoA_hotdog"/>
</dbReference>
<dbReference type="InterPro" id="IPR049450">
    <property type="entry name" value="ACOT8-like_C"/>
</dbReference>
<accession>A0A934X5J2</accession>
<dbReference type="EMBL" id="JADIXZ010000004">
    <property type="protein sequence ID" value="MBK6301531.1"/>
    <property type="molecule type" value="Genomic_DNA"/>
</dbReference>
<evidence type="ECO:0000313" key="4">
    <source>
        <dbReference type="Proteomes" id="UP000718281"/>
    </source>
</evidence>
<organism evidence="3 4">
    <name type="scientific">Candidatus Phosphoribacter hodrii</name>
    <dbReference type="NCBI Taxonomy" id="2953743"/>
    <lineage>
        <taxon>Bacteria</taxon>
        <taxon>Bacillati</taxon>
        <taxon>Actinomycetota</taxon>
        <taxon>Actinomycetes</taxon>
        <taxon>Micrococcales</taxon>
        <taxon>Dermatophilaceae</taxon>
        <taxon>Candidatus Phosphoribacter</taxon>
    </lineage>
</organism>
<gene>
    <name evidence="3" type="ORF">IPF40_10965</name>
</gene>
<dbReference type="Gene3D" id="2.40.160.210">
    <property type="entry name" value="Acyl-CoA thioesterase, double hotdog domain"/>
    <property type="match status" value="1"/>
</dbReference>
<dbReference type="InterPro" id="IPR029069">
    <property type="entry name" value="HotDog_dom_sf"/>
</dbReference>
<dbReference type="Pfam" id="PF20789">
    <property type="entry name" value="4HBT_3C"/>
    <property type="match status" value="1"/>
</dbReference>
<reference evidence="3 4" key="1">
    <citation type="submission" date="2020-10" db="EMBL/GenBank/DDBJ databases">
        <title>Connecting structure to function with the recovery of over 1000 high-quality activated sludge metagenome-assembled genomes encoding full-length rRNA genes using long-read sequencing.</title>
        <authorList>
            <person name="Singleton C.M."/>
            <person name="Petriglieri F."/>
            <person name="Kristensen J.M."/>
            <person name="Kirkegaard R.H."/>
            <person name="Michaelsen T.Y."/>
            <person name="Andersen M.H."/>
            <person name="Karst S.M."/>
            <person name="Dueholm M.S."/>
            <person name="Nielsen P.H."/>
            <person name="Albertsen M."/>
        </authorList>
    </citation>
    <scope>NUCLEOTIDE SEQUENCE [LARGE SCALE GENOMIC DNA]</scope>
    <source>
        <strain evidence="3">AalE_18-Q3-R2-46_BAT3C.188</strain>
    </source>
</reference>
<evidence type="ECO:0000259" key="1">
    <source>
        <dbReference type="Pfam" id="PF13622"/>
    </source>
</evidence>
<name>A0A934X5J2_9MICO</name>
<sequence length="230" mass="24714">MAPVSGLLAHALTTHEPRPELALARITYEILGLIPAIPTTVEVRTIRPGRTIELIEATASTGGRPVVRATAWRLSRQDTTEVAGGEPSPLPSPDDCVPWRPSEIWPGGYIASIELRHTPDKQPGTGRAWIRTDKAVVADEEVAPIAAYLGLVDTANGMNVRVDPGEWLFPNIDLTVHLHRDPLGGPGHWVGFDTQVTFGREGVGLTSTTLHDEGGAVGRAEQILTLRAGR</sequence>
<evidence type="ECO:0000259" key="2">
    <source>
        <dbReference type="Pfam" id="PF20789"/>
    </source>
</evidence>
<evidence type="ECO:0000313" key="3">
    <source>
        <dbReference type="EMBL" id="MBK6301531.1"/>
    </source>
</evidence>
<proteinExistence type="predicted"/>
<dbReference type="InterPro" id="IPR049449">
    <property type="entry name" value="TesB_ACOT8-like_N"/>
</dbReference>
<protein>
    <submittedName>
        <fullName evidence="3">Thioesterase family protein</fullName>
    </submittedName>
</protein>
<dbReference type="AlphaFoldDB" id="A0A934X5J2"/>
<dbReference type="Pfam" id="PF13622">
    <property type="entry name" value="4HBT_3"/>
    <property type="match status" value="1"/>
</dbReference>
<dbReference type="SUPFAM" id="SSF54637">
    <property type="entry name" value="Thioesterase/thiol ester dehydrase-isomerase"/>
    <property type="match status" value="1"/>
</dbReference>
<feature type="domain" description="Acyl-CoA thioesterase-like N-terminal HotDog" evidence="1">
    <location>
        <begin position="3"/>
        <end position="73"/>
    </location>
</feature>